<dbReference type="GO" id="GO:0006260">
    <property type="term" value="P:DNA replication"/>
    <property type="evidence" value="ECO:0007669"/>
    <property type="project" value="UniProtKB-UniRule"/>
</dbReference>
<evidence type="ECO:0000313" key="9">
    <source>
        <dbReference type="EMBL" id="EDV25580.1"/>
    </source>
</evidence>
<protein>
    <recommendedName>
        <fullName evidence="6">DNA replication complex GINS protein PSF3</fullName>
    </recommendedName>
</protein>
<dbReference type="RefSeq" id="XP_002111613.1">
    <property type="nucleotide sequence ID" value="XM_002111577.1"/>
</dbReference>
<keyword evidence="3 6" id="KW-0235">DNA replication</keyword>
<dbReference type="CDD" id="cd11713">
    <property type="entry name" value="GINS_A_psf3"/>
    <property type="match status" value="1"/>
</dbReference>
<comment type="function">
    <text evidence="6">The GINS complex plays an essential role in the initiation of DNA replication.</text>
</comment>
<gene>
    <name evidence="9" type="ORF">TRIADDRAFT_24572</name>
</gene>
<sequence length="215" mass="25134">MSYPEASPSTPQLFSTLKKDNYFDLDDIIVCQEKVTCTFQSTVHRLGYIDPGSNKEDIQEDAKMELPYWLAKALCTRKRKIVSIEYPNVYRSSYLQILAADANVVDLHKWGPSYYRLGEKLFNFEHDESRPLAEGLLQAFISRFRKVMDSSQNAQYQDTYQLTEKLDEIERKIFKSTRQNVEDFERWQVGKSNQLSTSEAILSHRKRKHTDDNVS</sequence>
<dbReference type="Pfam" id="PF22466">
    <property type="entry name" value="PSF3_N"/>
    <property type="match status" value="1"/>
</dbReference>
<organism evidence="9 10">
    <name type="scientific">Trichoplax adhaerens</name>
    <name type="common">Trichoplax reptans</name>
    <dbReference type="NCBI Taxonomy" id="10228"/>
    <lineage>
        <taxon>Eukaryota</taxon>
        <taxon>Metazoa</taxon>
        <taxon>Placozoa</taxon>
        <taxon>Uniplacotomia</taxon>
        <taxon>Trichoplacea</taxon>
        <taxon>Trichoplacidae</taxon>
        <taxon>Trichoplax</taxon>
    </lineage>
</organism>
<dbReference type="Proteomes" id="UP000009022">
    <property type="component" value="Unassembled WGS sequence"/>
</dbReference>
<dbReference type="Pfam" id="PF05916">
    <property type="entry name" value="Sld5"/>
    <property type="match status" value="1"/>
</dbReference>
<dbReference type="SUPFAM" id="SSF160059">
    <property type="entry name" value="PriA/YqbF domain"/>
    <property type="match status" value="1"/>
</dbReference>
<dbReference type="EMBL" id="DS985244">
    <property type="protein sequence ID" value="EDV25580.1"/>
    <property type="molecule type" value="Genomic_DNA"/>
</dbReference>
<dbReference type="InterPro" id="IPR055221">
    <property type="entry name" value="PSF3_N"/>
</dbReference>
<dbReference type="CTD" id="6753327"/>
<evidence type="ECO:0000256" key="1">
    <source>
        <dbReference type="ARBA" id="ARBA00004123"/>
    </source>
</evidence>
<dbReference type="HOGENOM" id="CLU_081646_2_0_1"/>
<dbReference type="GO" id="GO:0000811">
    <property type="term" value="C:GINS complex"/>
    <property type="evidence" value="ECO:0000318"/>
    <property type="project" value="GO_Central"/>
</dbReference>
<dbReference type="PANTHER" id="PTHR22768:SF0">
    <property type="entry name" value="DNA REPLICATION COMPLEX GINS PROTEIN PSF3"/>
    <property type="match status" value="1"/>
</dbReference>
<comment type="subunit">
    <text evidence="6">Component of the GINS complex.</text>
</comment>
<dbReference type="InterPro" id="IPR038437">
    <property type="entry name" value="GINS_Psf3_sf"/>
</dbReference>
<reference evidence="9" key="1">
    <citation type="journal article" date="2008" name="Nature">
        <title>The Trichoplax genome and the nature of placozoans.</title>
        <authorList>
            <person name="Srivastava M."/>
            <person name="Begovic E."/>
            <person name="Chapman J."/>
            <person name="Putnam N.H."/>
            <person name="Hellsten U."/>
            <person name="Kawashima T."/>
            <person name="Kuo A."/>
            <person name="Mitros T."/>
            <person name="Salamov A."/>
            <person name="Carpenter M.L."/>
            <person name="Signorovitch A.Y."/>
            <person name="Moreno M.A."/>
            <person name="Kamm K."/>
            <person name="Grimwood J."/>
            <person name="Schmutz J."/>
            <person name="Shapiro H."/>
            <person name="Grigoriev I.V."/>
            <person name="Buss L.W."/>
            <person name="Schierwater B."/>
            <person name="Dellaporta S.L."/>
            <person name="Rokhsar D.S."/>
        </authorList>
    </citation>
    <scope>NUCLEOTIDE SEQUENCE [LARGE SCALE GENOMIC DNA]</scope>
    <source>
        <strain evidence="9">Grell-BS-1999</strain>
    </source>
</reference>
<evidence type="ECO:0000256" key="3">
    <source>
        <dbReference type="ARBA" id="ARBA00022705"/>
    </source>
</evidence>
<dbReference type="InterPro" id="IPR010492">
    <property type="entry name" value="GINS_Psf3"/>
</dbReference>
<dbReference type="eggNOG" id="KOG1106">
    <property type="taxonomic scope" value="Eukaryota"/>
</dbReference>
<evidence type="ECO:0000256" key="6">
    <source>
        <dbReference type="RuleBase" id="RU367161"/>
    </source>
</evidence>
<dbReference type="InterPro" id="IPR036224">
    <property type="entry name" value="GINS_bundle-like_dom_sf"/>
</dbReference>
<dbReference type="SUPFAM" id="SSF158573">
    <property type="entry name" value="GINS helical bundle-like"/>
    <property type="match status" value="1"/>
</dbReference>
<dbReference type="InParanoid" id="B3RVY8"/>
<dbReference type="KEGG" id="tad:TRIADDRAFT_24572"/>
<dbReference type="PANTHER" id="PTHR22768">
    <property type="entry name" value="DNA REPLICATION COMPLEX GINS PROTEIN PSF3"/>
    <property type="match status" value="1"/>
</dbReference>
<evidence type="ECO:0000256" key="2">
    <source>
        <dbReference type="ARBA" id="ARBA00006343"/>
    </source>
</evidence>
<dbReference type="OrthoDB" id="10251744at2759"/>
<feature type="domain" description="GINS subunit" evidence="7">
    <location>
        <begin position="93"/>
        <end position="187"/>
    </location>
</feature>
<comment type="subcellular location">
    <subcellularLocation>
        <location evidence="1 6">Nucleus</location>
    </subcellularLocation>
</comment>
<evidence type="ECO:0000313" key="10">
    <source>
        <dbReference type="Proteomes" id="UP000009022"/>
    </source>
</evidence>
<evidence type="ECO:0000259" key="7">
    <source>
        <dbReference type="Pfam" id="PF05916"/>
    </source>
</evidence>
<dbReference type="AlphaFoldDB" id="B3RVY8"/>
<name>B3RVY8_TRIAD</name>
<keyword evidence="4 6" id="KW-0539">Nucleus</keyword>
<feature type="domain" description="DNA replication complex GINS protein PSF3 N-terminal" evidence="8">
    <location>
        <begin position="23"/>
        <end position="75"/>
    </location>
</feature>
<dbReference type="InterPro" id="IPR021151">
    <property type="entry name" value="GINS_A"/>
</dbReference>
<dbReference type="GeneID" id="6753327"/>
<evidence type="ECO:0000256" key="5">
    <source>
        <dbReference type="ARBA" id="ARBA00045258"/>
    </source>
</evidence>
<proteinExistence type="inferred from homology"/>
<dbReference type="Gene3D" id="1.20.58.2050">
    <property type="match status" value="1"/>
</dbReference>
<comment type="similarity">
    <text evidence="2 6">Belongs to the GINS3/PSF3 family.</text>
</comment>
<keyword evidence="10" id="KW-1185">Reference proteome</keyword>
<comment type="function">
    <text evidence="5">Required for correct functioning of the GINS complex, a complex that plays an essential role in the initiation of DNA replication, and progression of DNA replication forks. GINS complex is a core component of CDC45-MCM-GINS (CMG) helicase, the molecular machine that unwinds template DNA during replication, and around which the replisome is built.</text>
</comment>
<dbReference type="FunCoup" id="B3RVY8">
    <property type="interactions" value="1069"/>
</dbReference>
<dbReference type="CDD" id="cd21693">
    <property type="entry name" value="GINS_B_Psf3"/>
    <property type="match status" value="1"/>
</dbReference>
<dbReference type="STRING" id="10228.B3RVY8"/>
<dbReference type="OMA" id="AAYKEIY"/>
<evidence type="ECO:0000256" key="4">
    <source>
        <dbReference type="ARBA" id="ARBA00023242"/>
    </source>
</evidence>
<dbReference type="PhylomeDB" id="B3RVY8"/>
<accession>B3RVY8</accession>
<evidence type="ECO:0000259" key="8">
    <source>
        <dbReference type="Pfam" id="PF22466"/>
    </source>
</evidence>